<dbReference type="OrthoDB" id="3538327at2"/>
<evidence type="ECO:0000313" key="2">
    <source>
        <dbReference type="EMBL" id="PZG20634.1"/>
    </source>
</evidence>
<dbReference type="EMBL" id="POUD01000024">
    <property type="protein sequence ID" value="PZG20634.1"/>
    <property type="molecule type" value="Genomic_DNA"/>
</dbReference>
<proteinExistence type="predicted"/>
<dbReference type="RefSeq" id="WP_111178025.1">
    <property type="nucleotide sequence ID" value="NZ_POUD01000024.1"/>
</dbReference>
<feature type="compositionally biased region" description="Basic and acidic residues" evidence="1">
    <location>
        <begin position="200"/>
        <end position="212"/>
    </location>
</feature>
<organism evidence="2 3">
    <name type="scientific">Nonomuraea aridisoli</name>
    <dbReference type="NCBI Taxonomy" id="2070368"/>
    <lineage>
        <taxon>Bacteria</taxon>
        <taxon>Bacillati</taxon>
        <taxon>Actinomycetota</taxon>
        <taxon>Actinomycetes</taxon>
        <taxon>Streptosporangiales</taxon>
        <taxon>Streptosporangiaceae</taxon>
        <taxon>Nonomuraea</taxon>
    </lineage>
</organism>
<dbReference type="Proteomes" id="UP000249304">
    <property type="component" value="Unassembled WGS sequence"/>
</dbReference>
<reference evidence="2 3" key="1">
    <citation type="submission" date="2018-01" db="EMBL/GenBank/DDBJ databases">
        <title>Draft genome sequence of Nonomuraea sp. KC333.</title>
        <authorList>
            <person name="Sahin N."/>
            <person name="Saygin H."/>
            <person name="Ay H."/>
        </authorList>
    </citation>
    <scope>NUCLEOTIDE SEQUENCE [LARGE SCALE GENOMIC DNA]</scope>
    <source>
        <strain evidence="2 3">KC333</strain>
    </source>
</reference>
<accession>A0A2W2G177</accession>
<evidence type="ECO:0000313" key="3">
    <source>
        <dbReference type="Proteomes" id="UP000249304"/>
    </source>
</evidence>
<protein>
    <submittedName>
        <fullName evidence="2">Uncharacterized protein</fullName>
    </submittedName>
</protein>
<gene>
    <name evidence="2" type="ORF">C1J01_09025</name>
</gene>
<comment type="caution">
    <text evidence="2">The sequence shown here is derived from an EMBL/GenBank/DDBJ whole genome shotgun (WGS) entry which is preliminary data.</text>
</comment>
<feature type="compositionally biased region" description="Basic and acidic residues" evidence="1">
    <location>
        <begin position="148"/>
        <end position="160"/>
    </location>
</feature>
<feature type="region of interest" description="Disordered" evidence="1">
    <location>
        <begin position="117"/>
        <end position="253"/>
    </location>
</feature>
<sequence length="299" mass="32378">MSGRLVGEVVEWLRTPAARELGLSQAERNVLFVIAERAHEQTRRMLRHRPDTESLFERIRGALDVSDKSLGNILGRLAKHGLEVRVPTGTDKRGRPTFASNGHSMEFRLPEFPASVALPDPQRSIDEGSFPVENPVAQPVDNPASSDPKVHQPMELHGGRSIDGWSIRGGRSIDGWTLSPSKESPSKNNPSTPGVPAVRTDVEGPRLVHREPSAGNHRQPNHHQPPLMLAVPEPSRASTAPAGPIDQTPAEPYDSARDFLATLPDLGSSYLEAARAQAPPGTPIAALVIHAARLARRPA</sequence>
<name>A0A2W2G177_9ACTN</name>
<keyword evidence="3" id="KW-1185">Reference proteome</keyword>
<feature type="compositionally biased region" description="Low complexity" evidence="1">
    <location>
        <begin position="179"/>
        <end position="192"/>
    </location>
</feature>
<evidence type="ECO:0000256" key="1">
    <source>
        <dbReference type="SAM" id="MobiDB-lite"/>
    </source>
</evidence>
<dbReference type="AlphaFoldDB" id="A0A2W2G177"/>